<evidence type="ECO:0000259" key="6">
    <source>
        <dbReference type="PROSITE" id="PS51635"/>
    </source>
</evidence>
<organism evidence="7 8">
    <name type="scientific">Hyphobacterium lacteum</name>
    <dbReference type="NCBI Taxonomy" id="3116575"/>
    <lineage>
        <taxon>Bacteria</taxon>
        <taxon>Pseudomonadati</taxon>
        <taxon>Pseudomonadota</taxon>
        <taxon>Alphaproteobacteria</taxon>
        <taxon>Maricaulales</taxon>
        <taxon>Maricaulaceae</taxon>
        <taxon>Hyphobacterium</taxon>
    </lineage>
</organism>
<dbReference type="SUPFAM" id="SSF52151">
    <property type="entry name" value="FabD/lysophospholipase-like"/>
    <property type="match status" value="1"/>
</dbReference>
<dbReference type="PANTHER" id="PTHR14226:SF29">
    <property type="entry name" value="NEUROPATHY TARGET ESTERASE SWS"/>
    <property type="match status" value="1"/>
</dbReference>
<feature type="active site" description="Nucleophile" evidence="4">
    <location>
        <position position="66"/>
    </location>
</feature>
<name>A0ABU7LS69_9PROT</name>
<comment type="caution">
    <text evidence="7">The sequence shown here is derived from an EMBL/GenBank/DDBJ whole genome shotgun (WGS) entry which is preliminary data.</text>
</comment>
<dbReference type="Pfam" id="PF01734">
    <property type="entry name" value="Patatin"/>
    <property type="match status" value="1"/>
</dbReference>
<protein>
    <submittedName>
        <fullName evidence="7">Patatin-like phospholipase family protein</fullName>
    </submittedName>
</protein>
<evidence type="ECO:0000256" key="5">
    <source>
        <dbReference type="SAM" id="SignalP"/>
    </source>
</evidence>
<evidence type="ECO:0000313" key="8">
    <source>
        <dbReference type="Proteomes" id="UP001354971"/>
    </source>
</evidence>
<dbReference type="CDD" id="cd07205">
    <property type="entry name" value="Pat_PNPLA6_PNPLA7_NTE1_like"/>
    <property type="match status" value="1"/>
</dbReference>
<comment type="caution">
    <text evidence="4">Lacks conserved residue(s) required for the propagation of feature annotation.</text>
</comment>
<dbReference type="PROSITE" id="PS51635">
    <property type="entry name" value="PNPLA"/>
    <property type="match status" value="1"/>
</dbReference>
<evidence type="ECO:0000256" key="2">
    <source>
        <dbReference type="ARBA" id="ARBA00022963"/>
    </source>
</evidence>
<evidence type="ECO:0000313" key="7">
    <source>
        <dbReference type="EMBL" id="MEE2526766.1"/>
    </source>
</evidence>
<dbReference type="RefSeq" id="WP_330199427.1">
    <property type="nucleotide sequence ID" value="NZ_JAZDRP010000005.1"/>
</dbReference>
<keyword evidence="3 4" id="KW-0443">Lipid metabolism</keyword>
<evidence type="ECO:0000256" key="3">
    <source>
        <dbReference type="ARBA" id="ARBA00023098"/>
    </source>
</evidence>
<dbReference type="Gene3D" id="3.40.1090.10">
    <property type="entry name" value="Cytosolic phospholipase A2 catalytic domain"/>
    <property type="match status" value="2"/>
</dbReference>
<feature type="short sequence motif" description="GXSXG" evidence="4">
    <location>
        <begin position="64"/>
        <end position="68"/>
    </location>
</feature>
<gene>
    <name evidence="7" type="ORF">V0U79_10325</name>
</gene>
<dbReference type="InterPro" id="IPR050301">
    <property type="entry name" value="NTE"/>
</dbReference>
<keyword evidence="8" id="KW-1185">Reference proteome</keyword>
<feature type="active site" description="Proton acceptor" evidence="4">
    <location>
        <position position="212"/>
    </location>
</feature>
<keyword evidence="1 4" id="KW-0378">Hydrolase</keyword>
<feature type="short sequence motif" description="DGA/G" evidence="4">
    <location>
        <begin position="212"/>
        <end position="214"/>
    </location>
</feature>
<keyword evidence="2 4" id="KW-0442">Lipid degradation</keyword>
<feature type="domain" description="PNPLA" evidence="6">
    <location>
        <begin position="33"/>
        <end position="225"/>
    </location>
</feature>
<dbReference type="InterPro" id="IPR002641">
    <property type="entry name" value="PNPLA_dom"/>
</dbReference>
<dbReference type="PANTHER" id="PTHR14226">
    <property type="entry name" value="NEUROPATHY TARGET ESTERASE/SWISS CHEESE D.MELANOGASTER"/>
    <property type="match status" value="1"/>
</dbReference>
<proteinExistence type="predicted"/>
<keyword evidence="5" id="KW-0732">Signal</keyword>
<dbReference type="EMBL" id="JAZDRP010000005">
    <property type="protein sequence ID" value="MEE2526766.1"/>
    <property type="molecule type" value="Genomic_DNA"/>
</dbReference>
<sequence>MKRVLAGIAAAACLTAPVWACDNDDADGADIGLVLSGGGAFANTHIGVIRALEEEGVPVHCIVGTSMGSVVGGLYAAGWSPDEMRHEFETADWPQLITNTLGRENLPYREKDRQDEYYSDYIAGWGENGLILPSSVTTLRGLQGFYRDLLDEAPPDFDFDDLPIPYRAVATDLGTGQAVVLGDGDIVESMLASMSVPGLFDPREIDGRLLIDGGMSKQLPVDVAREMGADIIIVVDTTVEPGPPPANPSVVQVAQQLVQVQVWLNRTEQAELLTERDILIRPDLTGLATGAFERAGEGFESGLAAAEPYRERMREIAAMAAPPLHRPDAIAARFTGGARTVTNVRIDNETIVSDAIISDRFGIHPGDSVTRQDIREGLIEVAGLDTFGAIDAGFETDGTLTLRTEERPLGRNLFQAGITLSSSFEQDSRYVLRARYTRSPVNASGAQFSLNGAIGSDIEISAEWLQPFGRGGRFFYLVEGGYTGQPLALDIGGVRIDQYWMTRRFAGGRIGRDFGRFGRISVHSEYRNGEYDTKFEWIPDGGDVDLETAILGVEFELDTLDHPDFPTRGQAIDIGYRWVADLVDVDPFDDVYEVYQVRAQQAFSFGDWGVSVSGEVGSSEDQGNTLESLFFLGGFRNLTAIGERQLPNNDYSLVGIEAYRRLTPSDAVGAIPIWVGVLAEYGDFTLDLGSDGIFYGHTSSLTGYAAVNTLIGPAFFGYGYGQHGDQTVFVYIGREF</sequence>
<reference evidence="7 8" key="1">
    <citation type="submission" date="2024-01" db="EMBL/GenBank/DDBJ databases">
        <title>Hyphobacterium bacterium isolated from marine sediment.</title>
        <authorList>
            <person name="Zhao S."/>
        </authorList>
    </citation>
    <scope>NUCLEOTIDE SEQUENCE [LARGE SCALE GENOMIC DNA]</scope>
    <source>
        <strain evidence="8">HN65</strain>
    </source>
</reference>
<evidence type="ECO:0000256" key="1">
    <source>
        <dbReference type="ARBA" id="ARBA00022801"/>
    </source>
</evidence>
<dbReference type="Proteomes" id="UP001354971">
    <property type="component" value="Unassembled WGS sequence"/>
</dbReference>
<feature type="signal peptide" evidence="5">
    <location>
        <begin position="1"/>
        <end position="20"/>
    </location>
</feature>
<evidence type="ECO:0000256" key="4">
    <source>
        <dbReference type="PROSITE-ProRule" id="PRU01161"/>
    </source>
</evidence>
<dbReference type="InterPro" id="IPR016035">
    <property type="entry name" value="Acyl_Trfase/lysoPLipase"/>
</dbReference>
<accession>A0ABU7LS69</accession>
<feature type="chain" id="PRO_5045687429" evidence="5">
    <location>
        <begin position="21"/>
        <end position="736"/>
    </location>
</feature>